<dbReference type="InterPro" id="IPR006654">
    <property type="entry name" value="Trp_synth_beta"/>
</dbReference>
<evidence type="ECO:0000256" key="4">
    <source>
        <dbReference type="ARBA" id="ARBA00011270"/>
    </source>
</evidence>
<reference evidence="13 14" key="1">
    <citation type="journal article" date="2016" name="Nat. Commun.">
        <title>Thousands of microbial genomes shed light on interconnected biogeochemical processes in an aquifer system.</title>
        <authorList>
            <person name="Anantharaman K."/>
            <person name="Brown C.T."/>
            <person name="Hug L.A."/>
            <person name="Sharon I."/>
            <person name="Castelle C.J."/>
            <person name="Probst A.J."/>
            <person name="Thomas B.C."/>
            <person name="Singh A."/>
            <person name="Wilkins M.J."/>
            <person name="Karaoz U."/>
            <person name="Brodie E.L."/>
            <person name="Williams K.H."/>
            <person name="Hubbard S.S."/>
            <person name="Banfield J.F."/>
        </authorList>
    </citation>
    <scope>NUCLEOTIDE SEQUENCE [LARGE SCALE GENOMIC DNA]</scope>
</reference>
<evidence type="ECO:0000256" key="6">
    <source>
        <dbReference type="ARBA" id="ARBA00022822"/>
    </source>
</evidence>
<dbReference type="UniPathway" id="UPA00035">
    <property type="reaction ID" value="UER00044"/>
</dbReference>
<organism evidence="13 14">
    <name type="scientific">Candidatus Roizmanbacteria bacterium RIFCSPHIGHO2_01_FULL_39_8</name>
    <dbReference type="NCBI Taxonomy" id="1802033"/>
    <lineage>
        <taxon>Bacteria</taxon>
        <taxon>Candidatus Roizmaniibacteriota</taxon>
    </lineage>
</organism>
<keyword evidence="9 11" id="KW-0456">Lyase</keyword>
<comment type="catalytic activity">
    <reaction evidence="10 11">
        <text>(1S,2R)-1-C-(indol-3-yl)glycerol 3-phosphate + L-serine = D-glyceraldehyde 3-phosphate + L-tryptophan + H2O</text>
        <dbReference type="Rhea" id="RHEA:10532"/>
        <dbReference type="ChEBI" id="CHEBI:15377"/>
        <dbReference type="ChEBI" id="CHEBI:33384"/>
        <dbReference type="ChEBI" id="CHEBI:57912"/>
        <dbReference type="ChEBI" id="CHEBI:58866"/>
        <dbReference type="ChEBI" id="CHEBI:59776"/>
        <dbReference type="EC" id="4.2.1.20"/>
    </reaction>
</comment>
<dbReference type="InterPro" id="IPR001926">
    <property type="entry name" value="TrpB-like_PALP"/>
</dbReference>
<dbReference type="CDD" id="cd06446">
    <property type="entry name" value="Trp-synth_B"/>
    <property type="match status" value="1"/>
</dbReference>
<dbReference type="NCBIfam" id="TIGR00263">
    <property type="entry name" value="trpB"/>
    <property type="match status" value="1"/>
</dbReference>
<dbReference type="Proteomes" id="UP000177026">
    <property type="component" value="Unassembled WGS sequence"/>
</dbReference>
<dbReference type="FunFam" id="3.40.50.1100:FF:000001">
    <property type="entry name" value="Tryptophan synthase beta chain"/>
    <property type="match status" value="1"/>
</dbReference>
<dbReference type="InterPro" id="IPR036052">
    <property type="entry name" value="TrpB-like_PALP_sf"/>
</dbReference>
<sequence>MKGRFGIYGGRYAPEMLIPALEELEETYIHAKKDKRFQKEFLSLLYGFSGRPTPLTFAKNLTVMLGGAKIYFKNEGLNITGAHKITHCLGQALLAKRMGKKRLIAETGAGQHGVATATVSAKFGFECTVYMGEVDVARQRSNVFWMQQLGAKVIPVSFGSRTLKDAVNAALKDWITNVKDTHYLLGSTLGPHPFPTINRDFQSIVGREVASQLNKMEGRDPDYIIACVGGGSNAMGIFSHFIKKKGVALIGVEAGGKGKRFGMHAARFNGGRVGIIEGYKSIFLQDKDGNVAPTHSISAGLDYPGIGPEVAYLKDKQRITFVSVTDREVVDAFRLLSRNEGIIPALESAHAVAHVIKLAPILAKDKIIVVNISGRGDKDIFTIADALKDKEWNEFLENKVKENKKHEQNRPKNKRT</sequence>
<dbReference type="PANTHER" id="PTHR48077:SF3">
    <property type="entry name" value="TRYPTOPHAN SYNTHASE"/>
    <property type="match status" value="1"/>
</dbReference>
<evidence type="ECO:0000259" key="12">
    <source>
        <dbReference type="Pfam" id="PF00291"/>
    </source>
</evidence>
<dbReference type="SUPFAM" id="SSF53686">
    <property type="entry name" value="Tryptophan synthase beta subunit-like PLP-dependent enzymes"/>
    <property type="match status" value="1"/>
</dbReference>
<comment type="similarity">
    <text evidence="3 11">Belongs to the TrpB family.</text>
</comment>
<dbReference type="Pfam" id="PF00291">
    <property type="entry name" value="PALP"/>
    <property type="match status" value="1"/>
</dbReference>
<evidence type="ECO:0000256" key="9">
    <source>
        <dbReference type="ARBA" id="ARBA00023239"/>
    </source>
</evidence>
<dbReference type="GO" id="GO:0005737">
    <property type="term" value="C:cytoplasm"/>
    <property type="evidence" value="ECO:0007669"/>
    <property type="project" value="TreeGrafter"/>
</dbReference>
<evidence type="ECO:0000256" key="7">
    <source>
        <dbReference type="ARBA" id="ARBA00022898"/>
    </source>
</evidence>
<accession>A0A1F7GTD1</accession>
<comment type="caution">
    <text evidence="13">The sequence shown here is derived from an EMBL/GenBank/DDBJ whole genome shotgun (WGS) entry which is preliminary data.</text>
</comment>
<protein>
    <recommendedName>
        <fullName evidence="11">Tryptophan synthase beta chain</fullName>
        <ecNumber evidence="11">4.2.1.20</ecNumber>
    </recommendedName>
</protein>
<keyword evidence="7 11" id="KW-0663">Pyridoxal phosphate</keyword>
<comment type="cofactor">
    <cofactor evidence="1 11">
        <name>pyridoxal 5'-phosphate</name>
        <dbReference type="ChEBI" id="CHEBI:597326"/>
    </cofactor>
</comment>
<dbReference type="HAMAP" id="MF_00133">
    <property type="entry name" value="Trp_synth_beta"/>
    <property type="match status" value="1"/>
</dbReference>
<dbReference type="Gene3D" id="3.40.50.1100">
    <property type="match status" value="2"/>
</dbReference>
<proteinExistence type="inferred from homology"/>
<dbReference type="PIRSF" id="PIRSF001413">
    <property type="entry name" value="Trp_syn_beta"/>
    <property type="match status" value="1"/>
</dbReference>
<dbReference type="FunFam" id="3.40.50.1100:FF:000004">
    <property type="entry name" value="Tryptophan synthase beta chain"/>
    <property type="match status" value="1"/>
</dbReference>
<evidence type="ECO:0000313" key="13">
    <source>
        <dbReference type="EMBL" id="OGK22133.1"/>
    </source>
</evidence>
<dbReference type="InterPro" id="IPR023026">
    <property type="entry name" value="Trp_synth_beta/beta-like"/>
</dbReference>
<comment type="function">
    <text evidence="11">The beta subunit is responsible for the synthesis of L-tryptophan from indole and L-serine.</text>
</comment>
<keyword evidence="5 11" id="KW-0028">Amino-acid biosynthesis</keyword>
<dbReference type="AlphaFoldDB" id="A0A1F7GTD1"/>
<evidence type="ECO:0000256" key="11">
    <source>
        <dbReference type="HAMAP-Rule" id="MF_00133"/>
    </source>
</evidence>
<comment type="subunit">
    <text evidence="4 11">Tetramer of two alpha and two beta chains.</text>
</comment>
<gene>
    <name evidence="11" type="primary">trpB</name>
    <name evidence="13" type="ORF">A2866_04230</name>
</gene>
<evidence type="ECO:0000256" key="3">
    <source>
        <dbReference type="ARBA" id="ARBA00009982"/>
    </source>
</evidence>
<feature type="domain" description="Tryptophan synthase beta chain-like PALP" evidence="12">
    <location>
        <begin position="50"/>
        <end position="374"/>
    </location>
</feature>
<dbReference type="GO" id="GO:0004834">
    <property type="term" value="F:tryptophan synthase activity"/>
    <property type="evidence" value="ECO:0007669"/>
    <property type="project" value="UniProtKB-UniRule"/>
</dbReference>
<feature type="modified residue" description="N6-(pyridoxal phosphate)lysine" evidence="11">
    <location>
        <position position="84"/>
    </location>
</feature>
<evidence type="ECO:0000256" key="5">
    <source>
        <dbReference type="ARBA" id="ARBA00022605"/>
    </source>
</evidence>
<dbReference type="EMBL" id="MFZI01000006">
    <property type="protein sequence ID" value="OGK22133.1"/>
    <property type="molecule type" value="Genomic_DNA"/>
</dbReference>
<keyword evidence="8 11" id="KW-0057">Aromatic amino acid biosynthesis</keyword>
<evidence type="ECO:0000256" key="2">
    <source>
        <dbReference type="ARBA" id="ARBA00004733"/>
    </source>
</evidence>
<evidence type="ECO:0000256" key="10">
    <source>
        <dbReference type="ARBA" id="ARBA00049047"/>
    </source>
</evidence>
<evidence type="ECO:0000313" key="14">
    <source>
        <dbReference type="Proteomes" id="UP000177026"/>
    </source>
</evidence>
<name>A0A1F7GTD1_9BACT</name>
<comment type="pathway">
    <text evidence="2 11">Amino-acid biosynthesis; L-tryptophan biosynthesis; L-tryptophan from chorismate: step 5/5.</text>
</comment>
<keyword evidence="6 11" id="KW-0822">Tryptophan biosynthesis</keyword>
<dbReference type="EC" id="4.2.1.20" evidence="11"/>
<evidence type="ECO:0000256" key="8">
    <source>
        <dbReference type="ARBA" id="ARBA00023141"/>
    </source>
</evidence>
<dbReference type="PANTHER" id="PTHR48077">
    <property type="entry name" value="TRYPTOPHAN SYNTHASE-RELATED"/>
    <property type="match status" value="1"/>
</dbReference>
<evidence type="ECO:0000256" key="1">
    <source>
        <dbReference type="ARBA" id="ARBA00001933"/>
    </source>
</evidence>